<dbReference type="RefSeq" id="WP_069700731.1">
    <property type="nucleotide sequence ID" value="NZ_MJAT01000001.1"/>
</dbReference>
<evidence type="ECO:0000313" key="7">
    <source>
        <dbReference type="Proteomes" id="UP000095255"/>
    </source>
</evidence>
<feature type="coiled-coil region" evidence="5">
    <location>
        <begin position="395"/>
        <end position="429"/>
    </location>
</feature>
<evidence type="ECO:0000256" key="5">
    <source>
        <dbReference type="SAM" id="Coils"/>
    </source>
</evidence>
<dbReference type="PANTHER" id="PTHR30563:SF0">
    <property type="entry name" value="DNA RECOMBINATION PROTEIN RMUC"/>
    <property type="match status" value="1"/>
</dbReference>
<evidence type="ECO:0000256" key="4">
    <source>
        <dbReference type="ARBA" id="ARBA00023172"/>
    </source>
</evidence>
<dbReference type="AlphaFoldDB" id="A0A1E5LA29"/>
<organism evidence="6 7">
    <name type="scientific">Desulfuribacillus stibiiarsenatis</name>
    <dbReference type="NCBI Taxonomy" id="1390249"/>
    <lineage>
        <taxon>Bacteria</taxon>
        <taxon>Bacillati</taxon>
        <taxon>Bacillota</taxon>
        <taxon>Desulfuribacillia</taxon>
        <taxon>Desulfuribacillales</taxon>
        <taxon>Desulfuribacillaceae</taxon>
        <taxon>Desulfuribacillus</taxon>
    </lineage>
</organism>
<dbReference type="EMBL" id="MJAT01000001">
    <property type="protein sequence ID" value="OEH86853.1"/>
    <property type="molecule type" value="Genomic_DNA"/>
</dbReference>
<keyword evidence="3 5" id="KW-0175">Coiled coil</keyword>
<dbReference type="InterPro" id="IPR003798">
    <property type="entry name" value="DNA_recombination_RmuC"/>
</dbReference>
<dbReference type="Gene3D" id="1.20.120.20">
    <property type="entry name" value="Apolipoprotein"/>
    <property type="match status" value="1"/>
</dbReference>
<evidence type="ECO:0000256" key="3">
    <source>
        <dbReference type="ARBA" id="ARBA00023054"/>
    </source>
</evidence>
<feature type="coiled-coil region" evidence="5">
    <location>
        <begin position="73"/>
        <end position="155"/>
    </location>
</feature>
<name>A0A1E5LA29_9FIRM</name>
<accession>A0A1E5LA29</accession>
<protein>
    <submittedName>
        <fullName evidence="6">Recombinase RmuC</fullName>
    </submittedName>
</protein>
<dbReference type="Pfam" id="PF02646">
    <property type="entry name" value="RmuC"/>
    <property type="match status" value="1"/>
</dbReference>
<dbReference type="SUPFAM" id="SSF58113">
    <property type="entry name" value="Apolipoprotein A-I"/>
    <property type="match status" value="1"/>
</dbReference>
<comment type="similarity">
    <text evidence="2">Belongs to the RmuC family.</text>
</comment>
<evidence type="ECO:0000313" key="6">
    <source>
        <dbReference type="EMBL" id="OEH86853.1"/>
    </source>
</evidence>
<comment type="function">
    <text evidence="1">Involved in DNA recombination.</text>
</comment>
<sequence>MDTVVIVVLVILVALNTAIIIKLSKDSGQAKAISELKAQLDIIGKQQEQADHRIRQEFANNRNESSTNLRHIREELSNQLGKLIDSNEQKLEKMRETIEEKLKLLTEQINQNAFQNREELQRSLEKMRETIEGKLKALQEDNSQKLEQMRATVDEKLQSTLEKRLGESFKQVSDRLEQVHKGLGEMQSLATGVGDLKKVLTNVKNRGILGEIQLENILEQILTPEQYEKNAAMKKGSSERVEFAIKLPGPDEDTNNIWLPIDSKFPLEDYQRLVDAYEQANPLLIEEAMKQLETTIKGCAKTIRDKYIVPPSTTDFAIMFLPIEGLYAEVLRRNGLFETLQRDFKVIVTGPNTLAALLNSLQMGFRTLAIQKRSSEVWTLLSAVKTEFGNFGKILDKTHKKLIEASNQIETASRKTRTIERKLRQVEELPTSEAAALLGSSDDLEEIEGDIA</sequence>
<comment type="caution">
    <text evidence="6">The sequence shown here is derived from an EMBL/GenBank/DDBJ whole genome shotgun (WGS) entry which is preliminary data.</text>
</comment>
<gene>
    <name evidence="6" type="ORF">BHU72_00895</name>
</gene>
<dbReference type="PANTHER" id="PTHR30563">
    <property type="entry name" value="DNA RECOMBINATION PROTEIN RMUC"/>
    <property type="match status" value="1"/>
</dbReference>
<evidence type="ECO:0000256" key="2">
    <source>
        <dbReference type="ARBA" id="ARBA00009840"/>
    </source>
</evidence>
<evidence type="ECO:0000256" key="1">
    <source>
        <dbReference type="ARBA" id="ARBA00003416"/>
    </source>
</evidence>
<dbReference type="Proteomes" id="UP000095255">
    <property type="component" value="Unassembled WGS sequence"/>
</dbReference>
<keyword evidence="7" id="KW-1185">Reference proteome</keyword>
<dbReference type="STRING" id="1390249.BHU72_00895"/>
<proteinExistence type="inferred from homology"/>
<reference evidence="6 7" key="1">
    <citation type="submission" date="2016-09" db="EMBL/GenBank/DDBJ databases">
        <title>Desulfuribacillus arsenicus sp. nov., an obligately anaerobic, dissimilatory arsenic- and antimonate-reducing bacterium isolated from anoxic sediments.</title>
        <authorList>
            <person name="Abin C.A."/>
            <person name="Hollibaugh J.T."/>
        </authorList>
    </citation>
    <scope>NUCLEOTIDE SEQUENCE [LARGE SCALE GENOMIC DNA]</scope>
    <source>
        <strain evidence="6 7">MLFW-2</strain>
    </source>
</reference>
<dbReference type="OrthoDB" id="370725at2"/>
<dbReference type="GO" id="GO:0006310">
    <property type="term" value="P:DNA recombination"/>
    <property type="evidence" value="ECO:0007669"/>
    <property type="project" value="UniProtKB-KW"/>
</dbReference>
<keyword evidence="4" id="KW-0233">DNA recombination</keyword>